<name>A0A9P1IX19_9PELO</name>
<dbReference type="EMBL" id="CANHGI010000006">
    <property type="protein sequence ID" value="CAI5453875.1"/>
    <property type="molecule type" value="Genomic_DNA"/>
</dbReference>
<gene>
    <name evidence="1" type="ORF">CAMP_LOCUS16512</name>
</gene>
<accession>A0A9P1IX19</accession>
<dbReference type="Proteomes" id="UP001152747">
    <property type="component" value="Unassembled WGS sequence"/>
</dbReference>
<evidence type="ECO:0000313" key="2">
    <source>
        <dbReference type="Proteomes" id="UP001152747"/>
    </source>
</evidence>
<proteinExistence type="predicted"/>
<keyword evidence="2" id="KW-1185">Reference proteome</keyword>
<sequence length="84" mass="9558">MPRSFKKLDYPPFRRALSCSPVRVTPRFENPAPTTLEITVARRALVVDIKVCIIRTASGIQIVRLPKIHFETVQQVVEVNNPTM</sequence>
<protein>
    <submittedName>
        <fullName evidence="1">Uncharacterized protein</fullName>
    </submittedName>
</protein>
<reference evidence="1" key="1">
    <citation type="submission" date="2022-11" db="EMBL/GenBank/DDBJ databases">
        <authorList>
            <person name="Kikuchi T."/>
        </authorList>
    </citation>
    <scope>NUCLEOTIDE SEQUENCE</scope>
    <source>
        <strain evidence="1">PS1010</strain>
    </source>
</reference>
<organism evidence="1 2">
    <name type="scientific">Caenorhabditis angaria</name>
    <dbReference type="NCBI Taxonomy" id="860376"/>
    <lineage>
        <taxon>Eukaryota</taxon>
        <taxon>Metazoa</taxon>
        <taxon>Ecdysozoa</taxon>
        <taxon>Nematoda</taxon>
        <taxon>Chromadorea</taxon>
        <taxon>Rhabditida</taxon>
        <taxon>Rhabditina</taxon>
        <taxon>Rhabditomorpha</taxon>
        <taxon>Rhabditoidea</taxon>
        <taxon>Rhabditidae</taxon>
        <taxon>Peloderinae</taxon>
        <taxon>Caenorhabditis</taxon>
    </lineage>
</organism>
<dbReference type="AlphaFoldDB" id="A0A9P1IX19"/>
<evidence type="ECO:0000313" key="1">
    <source>
        <dbReference type="EMBL" id="CAI5453875.1"/>
    </source>
</evidence>
<comment type="caution">
    <text evidence="1">The sequence shown here is derived from an EMBL/GenBank/DDBJ whole genome shotgun (WGS) entry which is preliminary data.</text>
</comment>